<sequence>PDHCTHEPCSLPASCLLCCLPSLPRTFPPFLLFRPSRFARKLFSALPAFSPRYKKARPLHTQYTAHEGTHTRPVPYTRCHALPHEYTHARTPHTPCTKGVSTALRVVSGWWLCSVCVGGWLPVCLCALRAPFRPLGAHRGINKKNSLPLFSLKFPDCPALLPCLSVYCPAAHSLPVPLHSLPLCMSV</sequence>
<dbReference type="VEuPathDB" id="MicrosporidiaDB:NEQG_02716"/>
<reference evidence="1" key="1">
    <citation type="submission" date="2011-01" db="EMBL/GenBank/DDBJ databases">
        <title>The Genome Sequence of Nematocida parisii strain ERTm3.</title>
        <authorList>
            <consortium name="The Broad Institute Genome Sequencing Platform"/>
            <consortium name="The Broad Institute Genome Sequencing Center for Infectious Disease"/>
            <person name="Cuomo C."/>
            <person name="Troemel E."/>
            <person name="Young S.K."/>
            <person name="Zeng Q."/>
            <person name="Gargeya S."/>
            <person name="Fitzgerald M."/>
            <person name="Haas B."/>
            <person name="Abouelleil A."/>
            <person name="Alvarado L."/>
            <person name="Arachchi H.M."/>
            <person name="Berlin A."/>
            <person name="Chapman S.B."/>
            <person name="Gearin G."/>
            <person name="Goldberg J."/>
            <person name="Griggs A."/>
            <person name="Gujja S."/>
            <person name="Hansen M."/>
            <person name="Heiman D."/>
            <person name="Howarth C."/>
            <person name="Larimer J."/>
            <person name="Lui A."/>
            <person name="MacDonald P.J.P."/>
            <person name="McCowen C."/>
            <person name="Montmayeur A."/>
            <person name="Murphy C."/>
            <person name="Neiman D."/>
            <person name="Pearson M."/>
            <person name="Priest M."/>
            <person name="Roberts A."/>
            <person name="Saif S."/>
            <person name="Shea T."/>
            <person name="Sisk P."/>
            <person name="Stolte C."/>
            <person name="Sykes S."/>
            <person name="Wortman J."/>
            <person name="Nusbaum C."/>
            <person name="Birren B."/>
        </authorList>
    </citation>
    <scope>NUCLEOTIDE SEQUENCE</scope>
    <source>
        <strain evidence="1">ERTm3</strain>
    </source>
</reference>
<evidence type="ECO:0000313" key="2">
    <source>
        <dbReference type="Proteomes" id="UP000002872"/>
    </source>
</evidence>
<dbReference type="AlphaFoldDB" id="I3ECZ6"/>
<evidence type="ECO:0000313" key="1">
    <source>
        <dbReference type="EMBL" id="EIJ87093.1"/>
    </source>
</evidence>
<keyword evidence="2" id="KW-1185">Reference proteome</keyword>
<dbReference type="EMBL" id="GL870903">
    <property type="protein sequence ID" value="EIJ87093.1"/>
    <property type="molecule type" value="Genomic_DNA"/>
</dbReference>
<dbReference type="HOGENOM" id="CLU_1450963_0_0_1"/>
<organism evidence="1 2">
    <name type="scientific">Nematocida parisii (strain ERTm3)</name>
    <name type="common">Nematode killer fungus</name>
    <dbReference type="NCBI Taxonomy" id="935791"/>
    <lineage>
        <taxon>Eukaryota</taxon>
        <taxon>Fungi</taxon>
        <taxon>Fungi incertae sedis</taxon>
        <taxon>Microsporidia</taxon>
        <taxon>Nematocida</taxon>
    </lineage>
</organism>
<gene>
    <name evidence="1" type="ORF">NEQG_02716</name>
</gene>
<dbReference type="Proteomes" id="UP000002872">
    <property type="component" value="Unassembled WGS sequence"/>
</dbReference>
<feature type="non-terminal residue" evidence="1">
    <location>
        <position position="1"/>
    </location>
</feature>
<name>I3ECZ6_NEMP3</name>
<proteinExistence type="predicted"/>
<protein>
    <submittedName>
        <fullName evidence="1">Uncharacterized protein</fullName>
    </submittedName>
</protein>
<dbReference type="InParanoid" id="I3ECZ6"/>
<accession>I3ECZ6</accession>